<evidence type="ECO:0000256" key="5">
    <source>
        <dbReference type="ARBA" id="ARBA00023136"/>
    </source>
</evidence>
<name>A0A7W9JGH0_9ACTN</name>
<evidence type="ECO:0000256" key="1">
    <source>
        <dbReference type="ARBA" id="ARBA00004651"/>
    </source>
</evidence>
<reference evidence="8 9" key="1">
    <citation type="submission" date="2020-08" db="EMBL/GenBank/DDBJ databases">
        <title>Sequencing the genomes of 1000 actinobacteria strains.</title>
        <authorList>
            <person name="Klenk H.-P."/>
        </authorList>
    </citation>
    <scope>NUCLEOTIDE SEQUENCE [LARGE SCALE GENOMIC DNA]</scope>
    <source>
        <strain evidence="8 9">DSM 28967</strain>
    </source>
</reference>
<comment type="caution">
    <text evidence="8">The sequence shown here is derived from an EMBL/GenBank/DDBJ whole genome shotgun (WGS) entry which is preliminary data.</text>
</comment>
<sequence>MLTLTVSNDTLGALGGAGIIAILAAYVLLVLGALFSSLTAPQSGGMKLVWLVFIVVAPFIGSLLWFLFGKRSAYA</sequence>
<evidence type="ECO:0000256" key="2">
    <source>
        <dbReference type="ARBA" id="ARBA00022475"/>
    </source>
</evidence>
<keyword evidence="3 6" id="KW-0812">Transmembrane</keyword>
<dbReference type="Proteomes" id="UP000549971">
    <property type="component" value="Unassembled WGS sequence"/>
</dbReference>
<feature type="domain" description="Cardiolipin synthase N-terminal" evidence="7">
    <location>
        <begin position="27"/>
        <end position="69"/>
    </location>
</feature>
<evidence type="ECO:0000259" key="7">
    <source>
        <dbReference type="Pfam" id="PF13396"/>
    </source>
</evidence>
<evidence type="ECO:0000313" key="9">
    <source>
        <dbReference type="Proteomes" id="UP000549971"/>
    </source>
</evidence>
<comment type="subcellular location">
    <subcellularLocation>
        <location evidence="1">Cell membrane</location>
        <topology evidence="1">Multi-pass membrane protein</topology>
    </subcellularLocation>
</comment>
<dbReference type="RefSeq" id="WP_184804540.1">
    <property type="nucleotide sequence ID" value="NZ_JACHMY010000001.1"/>
</dbReference>
<dbReference type="GO" id="GO:0005886">
    <property type="term" value="C:plasma membrane"/>
    <property type="evidence" value="ECO:0007669"/>
    <property type="project" value="UniProtKB-SubCell"/>
</dbReference>
<dbReference type="EMBL" id="JACHMY010000001">
    <property type="protein sequence ID" value="MBB5841347.1"/>
    <property type="molecule type" value="Genomic_DNA"/>
</dbReference>
<protein>
    <submittedName>
        <fullName evidence="8">ABC-type transport system involved in multi-copper enzyme maturation permease subunit</fullName>
    </submittedName>
</protein>
<feature type="transmembrane region" description="Helical" evidence="6">
    <location>
        <begin position="48"/>
        <end position="68"/>
    </location>
</feature>
<evidence type="ECO:0000256" key="4">
    <source>
        <dbReference type="ARBA" id="ARBA00022989"/>
    </source>
</evidence>
<evidence type="ECO:0000256" key="3">
    <source>
        <dbReference type="ARBA" id="ARBA00022692"/>
    </source>
</evidence>
<dbReference type="Pfam" id="PF13396">
    <property type="entry name" value="PLDc_N"/>
    <property type="match status" value="1"/>
</dbReference>
<proteinExistence type="predicted"/>
<keyword evidence="4 6" id="KW-1133">Transmembrane helix</keyword>
<dbReference type="InterPro" id="IPR027379">
    <property type="entry name" value="CLS_N"/>
</dbReference>
<keyword evidence="5 6" id="KW-0472">Membrane</keyword>
<organism evidence="8 9">
    <name type="scientific">Kribbella italica</name>
    <dbReference type="NCBI Taxonomy" id="1540520"/>
    <lineage>
        <taxon>Bacteria</taxon>
        <taxon>Bacillati</taxon>
        <taxon>Actinomycetota</taxon>
        <taxon>Actinomycetes</taxon>
        <taxon>Propionibacteriales</taxon>
        <taxon>Kribbellaceae</taxon>
        <taxon>Kribbella</taxon>
    </lineage>
</organism>
<dbReference type="AlphaFoldDB" id="A0A7W9JGH0"/>
<gene>
    <name evidence="8" type="ORF">HDA39_008081</name>
</gene>
<keyword evidence="9" id="KW-1185">Reference proteome</keyword>
<evidence type="ECO:0000313" key="8">
    <source>
        <dbReference type="EMBL" id="MBB5841347.1"/>
    </source>
</evidence>
<keyword evidence="2" id="KW-1003">Cell membrane</keyword>
<feature type="transmembrane region" description="Helical" evidence="6">
    <location>
        <begin position="12"/>
        <end position="36"/>
    </location>
</feature>
<accession>A0A7W9JGH0</accession>
<evidence type="ECO:0000256" key="6">
    <source>
        <dbReference type="SAM" id="Phobius"/>
    </source>
</evidence>